<dbReference type="GO" id="GO:0008270">
    <property type="term" value="F:zinc ion binding"/>
    <property type="evidence" value="ECO:0007669"/>
    <property type="project" value="UniProtKB-KW"/>
</dbReference>
<dbReference type="InterPro" id="IPR013956">
    <property type="entry name" value="E3_ubiquit_lig_Bre1"/>
</dbReference>
<dbReference type="GO" id="GO:0016874">
    <property type="term" value="F:ligase activity"/>
    <property type="evidence" value="ECO:0007669"/>
    <property type="project" value="UniProtKB-KW"/>
</dbReference>
<evidence type="ECO:0000256" key="10">
    <source>
        <dbReference type="ARBA" id="ARBA00022853"/>
    </source>
</evidence>
<dbReference type="InterPro" id="IPR013083">
    <property type="entry name" value="Znf_RING/FYVE/PHD"/>
</dbReference>
<feature type="coiled-coil region" evidence="15">
    <location>
        <begin position="232"/>
        <end position="259"/>
    </location>
</feature>
<keyword evidence="5 14" id="KW-0808">Transferase</keyword>
<evidence type="ECO:0000313" key="19">
    <source>
        <dbReference type="Proteomes" id="UP000008974"/>
    </source>
</evidence>
<keyword evidence="9 14" id="KW-0862">Zinc</keyword>
<evidence type="ECO:0000256" key="11">
    <source>
        <dbReference type="ARBA" id="ARBA00023054"/>
    </source>
</evidence>
<evidence type="ECO:0000256" key="9">
    <source>
        <dbReference type="ARBA" id="ARBA00022833"/>
    </source>
</evidence>
<keyword evidence="6 14" id="KW-0479">Metal-binding</keyword>
<dbReference type="PANTHER" id="PTHR23163:SF0">
    <property type="entry name" value="E3 UBIQUITIN-PROTEIN LIGASE BRE1"/>
    <property type="match status" value="1"/>
</dbReference>
<evidence type="ECO:0000256" key="7">
    <source>
        <dbReference type="ARBA" id="ARBA00022771"/>
    </source>
</evidence>
<evidence type="ECO:0000256" key="15">
    <source>
        <dbReference type="SAM" id="Coils"/>
    </source>
</evidence>
<proteinExistence type="inferred from homology"/>
<dbReference type="OMA" id="LLQHIQC"/>
<feature type="region of interest" description="Disordered" evidence="16">
    <location>
        <begin position="109"/>
        <end position="129"/>
    </location>
</feature>
<keyword evidence="11 14" id="KW-0175">Coiled coil</keyword>
<keyword evidence="12 14" id="KW-0539">Nucleus</keyword>
<evidence type="ECO:0000259" key="17">
    <source>
        <dbReference type="PROSITE" id="PS50089"/>
    </source>
</evidence>
<dbReference type="InterPro" id="IPR001841">
    <property type="entry name" value="Znf_RING"/>
</dbReference>
<evidence type="ECO:0000256" key="16">
    <source>
        <dbReference type="SAM" id="MobiDB-lite"/>
    </source>
</evidence>
<dbReference type="STRING" id="658858.E1EZ07"/>
<evidence type="ECO:0000256" key="13">
    <source>
        <dbReference type="PROSITE-ProRule" id="PRU00175"/>
    </source>
</evidence>
<gene>
    <name evidence="18" type="ORF">GLP15_4523</name>
</gene>
<dbReference type="GO" id="GO:0033503">
    <property type="term" value="C:HULC complex"/>
    <property type="evidence" value="ECO:0007669"/>
    <property type="project" value="TreeGrafter"/>
</dbReference>
<dbReference type="Proteomes" id="UP000008974">
    <property type="component" value="Unassembled WGS sequence"/>
</dbReference>
<comment type="subcellular location">
    <subcellularLocation>
        <location evidence="2 14">Nucleus</location>
    </subcellularLocation>
</comment>
<evidence type="ECO:0000256" key="1">
    <source>
        <dbReference type="ARBA" id="ARBA00000900"/>
    </source>
</evidence>
<comment type="caution">
    <text evidence="18">The sequence shown here is derived from an EMBL/GenBank/DDBJ whole genome shotgun (WGS) entry which is preliminary data.</text>
</comment>
<keyword evidence="7 13" id="KW-0863">Zinc-finger</keyword>
<feature type="domain" description="RING-type" evidence="17">
    <location>
        <begin position="610"/>
        <end position="649"/>
    </location>
</feature>
<sequence length="664" mass="75124">MNRGSIEDLFKQMTPIYDLVCRCTETQEKELLDAQERIDYQFELITSRVFVIYLLQHIQCIHRNCQSSYLQYINDNTVDLIVDCYSTPIDESPLIKALTQLVSQFEAKQENSDSSTVDSKSKEGHEETEKPLNVEAFTLRFKEATYKLFRQDWDRRRAFAAAVQDAVLKELEKVKVKLPTVSEQVLDSVSNKPLFIPHSMIDKQRQYLMHELNVAIESLERELGGDGVREAANRPEQELHELIRQMEKAKKELDTCLHVAVAGSLESSLDDILLDLSSSIRKPVVTQVELHPRIINAQTTLSNFCDFLRQQHDKFIEEKDILLKETPIKLFVHTLLRNLSDSNLATNNIMDSKTLIAVDELIATCDKIIIDASSIAENLKQSYTPGNLGTQAQCNIDSLADAAEKALYFLEAKKEIPPAPLIRQSGLPSLTVPLKTVATMVREFFDYSEDKKQNLKALVTCLLPLSGFVTSLLPSSFSKQLGLLSSCSLDIQGVLKVVIDSLDKLSTSILPSLSPLLPSPAVAETVDKPIISQPITSSVLRSFSKKYMATSQLLKQLLTQLERSKKKLLDQCIKKDEADELRREQESYSNLETETQLEKLIDNLKTTYICPTCRDDLSNAFLVGCGHIACSACLYHMYETRTRKCPICQKPYKQEDIVEFAVIR</sequence>
<accession>E1EZ07</accession>
<dbReference type="GO" id="GO:0016567">
    <property type="term" value="P:protein ubiquitination"/>
    <property type="evidence" value="ECO:0007669"/>
    <property type="project" value="UniProtKB-UniRule"/>
</dbReference>
<evidence type="ECO:0000256" key="14">
    <source>
        <dbReference type="RuleBase" id="RU365038"/>
    </source>
</evidence>
<dbReference type="SMART" id="SM00184">
    <property type="entry name" value="RING"/>
    <property type="match status" value="1"/>
</dbReference>
<dbReference type="VEuPathDB" id="GiardiaDB:GLP15_4523"/>
<feature type="compositionally biased region" description="Basic and acidic residues" evidence="16">
    <location>
        <begin position="119"/>
        <end position="129"/>
    </location>
</feature>
<evidence type="ECO:0000256" key="5">
    <source>
        <dbReference type="ARBA" id="ARBA00022679"/>
    </source>
</evidence>
<dbReference type="GO" id="GO:0061630">
    <property type="term" value="F:ubiquitin protein ligase activity"/>
    <property type="evidence" value="ECO:0007669"/>
    <property type="project" value="UniProtKB-EC"/>
</dbReference>
<keyword evidence="8 14" id="KW-0833">Ubl conjugation pathway</keyword>
<reference evidence="18 19" key="1">
    <citation type="journal article" date="2010" name="BMC Genomics">
        <title>Genome analysis and comparative genomics of a Giardia intestinalis assemblage E isolate.</title>
        <authorList>
            <person name="Jerlstrom-Hultqvist J."/>
            <person name="Franzen O."/>
            <person name="Ankarklev J."/>
            <person name="Xu F."/>
            <person name="Nohynkova E."/>
            <person name="Andersson J.O."/>
            <person name="Svard S.G."/>
            <person name="Andersson B."/>
        </authorList>
    </citation>
    <scope>NUCLEOTIDE SEQUENCE [LARGE SCALE GENOMIC DNA]</scope>
    <source>
        <strain evidence="18 19">P15</strain>
    </source>
</reference>
<evidence type="ECO:0000256" key="6">
    <source>
        <dbReference type="ARBA" id="ARBA00022723"/>
    </source>
</evidence>
<dbReference type="GO" id="GO:0006325">
    <property type="term" value="P:chromatin organization"/>
    <property type="evidence" value="ECO:0007669"/>
    <property type="project" value="UniProtKB-KW"/>
</dbReference>
<protein>
    <recommendedName>
        <fullName evidence="14">E3 ubiquitin protein ligase</fullName>
        <ecNumber evidence="14">2.3.2.27</ecNumber>
    </recommendedName>
</protein>
<dbReference type="GO" id="GO:0005634">
    <property type="term" value="C:nucleus"/>
    <property type="evidence" value="ECO:0007669"/>
    <property type="project" value="UniProtKB-SubCell"/>
</dbReference>
<dbReference type="SUPFAM" id="SSF57850">
    <property type="entry name" value="RING/U-box"/>
    <property type="match status" value="1"/>
</dbReference>
<keyword evidence="10 14" id="KW-0156">Chromatin regulator</keyword>
<comment type="similarity">
    <text evidence="4 14">Belongs to the BRE1 family.</text>
</comment>
<keyword evidence="18" id="KW-0436">Ligase</keyword>
<organism evidence="18 19">
    <name type="scientific">Giardia intestinalis (strain P15)</name>
    <name type="common">Giardia lamblia</name>
    <dbReference type="NCBI Taxonomy" id="658858"/>
    <lineage>
        <taxon>Eukaryota</taxon>
        <taxon>Metamonada</taxon>
        <taxon>Diplomonadida</taxon>
        <taxon>Hexamitidae</taxon>
        <taxon>Giardiinae</taxon>
        <taxon>Giardia</taxon>
    </lineage>
</organism>
<evidence type="ECO:0000256" key="4">
    <source>
        <dbReference type="ARBA" id="ARBA00005555"/>
    </source>
</evidence>
<dbReference type="UniPathway" id="UPA00143"/>
<name>E1EZ07_GIAIA</name>
<evidence type="ECO:0000256" key="8">
    <source>
        <dbReference type="ARBA" id="ARBA00022786"/>
    </source>
</evidence>
<dbReference type="AlphaFoldDB" id="E1EZ07"/>
<dbReference type="OrthoDB" id="654191at2759"/>
<dbReference type="Gene3D" id="3.30.40.10">
    <property type="entry name" value="Zinc/RING finger domain, C3HC4 (zinc finger)"/>
    <property type="match status" value="1"/>
</dbReference>
<feature type="coiled-coil region" evidence="15">
    <location>
        <begin position="551"/>
        <end position="594"/>
    </location>
</feature>
<dbReference type="PROSITE" id="PS50089">
    <property type="entry name" value="ZF_RING_2"/>
    <property type="match status" value="1"/>
</dbReference>
<evidence type="ECO:0000256" key="2">
    <source>
        <dbReference type="ARBA" id="ARBA00004123"/>
    </source>
</evidence>
<evidence type="ECO:0000256" key="3">
    <source>
        <dbReference type="ARBA" id="ARBA00004906"/>
    </source>
</evidence>
<dbReference type="PANTHER" id="PTHR23163">
    <property type="entry name" value="RING FINGER PROTEIN-RELATED"/>
    <property type="match status" value="1"/>
</dbReference>
<dbReference type="EMBL" id="ACVC01000079">
    <property type="protein sequence ID" value="EFO64553.1"/>
    <property type="molecule type" value="Genomic_DNA"/>
</dbReference>
<dbReference type="EC" id="2.3.2.27" evidence="14"/>
<comment type="catalytic activity">
    <reaction evidence="1 14">
        <text>S-ubiquitinyl-[E2 ubiquitin-conjugating enzyme]-L-cysteine + [acceptor protein]-L-lysine = [E2 ubiquitin-conjugating enzyme]-L-cysteine + N(6)-ubiquitinyl-[acceptor protein]-L-lysine.</text>
        <dbReference type="EC" id="2.3.2.27"/>
    </reaction>
</comment>
<dbReference type="Pfam" id="PF13920">
    <property type="entry name" value="zf-C3HC4_3"/>
    <property type="match status" value="1"/>
</dbReference>
<evidence type="ECO:0000313" key="18">
    <source>
        <dbReference type="EMBL" id="EFO64553.1"/>
    </source>
</evidence>
<comment type="pathway">
    <text evidence="3 14">Protein modification; protein ubiquitination.</text>
</comment>
<evidence type="ECO:0000256" key="12">
    <source>
        <dbReference type="ARBA" id="ARBA00023242"/>
    </source>
</evidence>